<dbReference type="EMBL" id="CP119313">
    <property type="protein sequence ID" value="WEK20852.1"/>
    <property type="molecule type" value="Genomic_DNA"/>
</dbReference>
<sequence>MRETDKKKSKMDNKDPKDLLLKYRSGTCDEEERILVDNWYATYNMDVADVSFEEAEAARLEVFKLLPKPNRPNKNLLWSWLSGVAAVSLLIYGASTLFIKEKVPKPETYTNDIKPGSNKAILTLANGKTIDLSNAKNGELASDKGVEIIKKADGQLLYKFNPDAVHAVEPGLMDSLQLKVNGKLSPVKDAPGLNVMVTPKGGQYSIVLPDGTNVWINAGSTLRFPSSFWEMPERRVYLSGEAYFEVRQIKSVLNMQRRARKIPFIVQTDKQEITVLGTHFNINCYNDEPNIKTTLLEGLVKVSSKGGDAILKPGMQAINNGSTLQIAEVDTDLAIAWKNGEFAFINESLENIMKQVSRWYNVHVVYNDEQIKKKKFGAFVSKFKNVSELLHMIELNGEVKFKVQGNKITVMK</sequence>
<dbReference type="Gene3D" id="3.55.50.30">
    <property type="match status" value="1"/>
</dbReference>
<dbReference type="PANTHER" id="PTHR30273:SF2">
    <property type="entry name" value="PROTEIN FECR"/>
    <property type="match status" value="1"/>
</dbReference>
<accession>A0AAJ6B791</accession>
<keyword evidence="1" id="KW-0472">Membrane</keyword>
<protein>
    <submittedName>
        <fullName evidence="4">DUF4974 domain-containing protein</fullName>
    </submittedName>
</protein>
<dbReference type="InterPro" id="IPR006860">
    <property type="entry name" value="FecR"/>
</dbReference>
<evidence type="ECO:0000256" key="1">
    <source>
        <dbReference type="SAM" id="Phobius"/>
    </source>
</evidence>
<dbReference type="Gene3D" id="2.60.120.1440">
    <property type="match status" value="1"/>
</dbReference>
<evidence type="ECO:0000313" key="4">
    <source>
        <dbReference type="EMBL" id="WEK20852.1"/>
    </source>
</evidence>
<proteinExistence type="predicted"/>
<dbReference type="Proteomes" id="UP001214530">
    <property type="component" value="Chromosome"/>
</dbReference>
<dbReference type="Pfam" id="PF16344">
    <property type="entry name" value="FecR_C"/>
    <property type="match status" value="1"/>
</dbReference>
<dbReference type="PANTHER" id="PTHR30273">
    <property type="entry name" value="PERIPLASMIC SIGNAL SENSOR AND SIGMA FACTOR ACTIVATOR FECR-RELATED"/>
    <property type="match status" value="1"/>
</dbReference>
<dbReference type="InterPro" id="IPR032508">
    <property type="entry name" value="FecR_C"/>
</dbReference>
<feature type="transmembrane region" description="Helical" evidence="1">
    <location>
        <begin position="76"/>
        <end position="99"/>
    </location>
</feature>
<feature type="domain" description="Protein FecR C-terminal" evidence="3">
    <location>
        <begin position="342"/>
        <end position="410"/>
    </location>
</feature>
<dbReference type="AlphaFoldDB" id="A0AAJ6B791"/>
<reference evidence="4" key="1">
    <citation type="submission" date="2023-03" db="EMBL/GenBank/DDBJ databases">
        <title>Andean soil-derived lignocellulolytic bacterial consortium as a source of novel taxa and putative plastic-active enzymes.</title>
        <authorList>
            <person name="Diaz-Garcia L."/>
            <person name="Chuvochina M."/>
            <person name="Feuerriegel G."/>
            <person name="Bunk B."/>
            <person name="Sproer C."/>
            <person name="Streit W.R."/>
            <person name="Rodriguez L.M."/>
            <person name="Overmann J."/>
            <person name="Jimenez D.J."/>
        </authorList>
    </citation>
    <scope>NUCLEOTIDE SEQUENCE</scope>
    <source>
        <strain evidence="4">MAG 3858</strain>
    </source>
</reference>
<dbReference type="GO" id="GO:0016989">
    <property type="term" value="F:sigma factor antagonist activity"/>
    <property type="evidence" value="ECO:0007669"/>
    <property type="project" value="TreeGrafter"/>
</dbReference>
<dbReference type="Pfam" id="PF04773">
    <property type="entry name" value="FecR"/>
    <property type="match status" value="1"/>
</dbReference>
<name>A0AAJ6B791_9SPHI</name>
<keyword evidence="1" id="KW-1133">Transmembrane helix</keyword>
<evidence type="ECO:0000259" key="2">
    <source>
        <dbReference type="Pfam" id="PF04773"/>
    </source>
</evidence>
<gene>
    <name evidence="4" type="ORF">P0Y49_06845</name>
</gene>
<dbReference type="InterPro" id="IPR012373">
    <property type="entry name" value="Ferrdict_sens_TM"/>
</dbReference>
<evidence type="ECO:0000259" key="3">
    <source>
        <dbReference type="Pfam" id="PF16344"/>
    </source>
</evidence>
<keyword evidence="1" id="KW-0812">Transmembrane</keyword>
<evidence type="ECO:0000313" key="5">
    <source>
        <dbReference type="Proteomes" id="UP001214530"/>
    </source>
</evidence>
<organism evidence="4 5">
    <name type="scientific">Candidatus Pedobacter colombiensis</name>
    <dbReference type="NCBI Taxonomy" id="3121371"/>
    <lineage>
        <taxon>Bacteria</taxon>
        <taxon>Pseudomonadati</taxon>
        <taxon>Bacteroidota</taxon>
        <taxon>Sphingobacteriia</taxon>
        <taxon>Sphingobacteriales</taxon>
        <taxon>Sphingobacteriaceae</taxon>
        <taxon>Pedobacter</taxon>
    </lineage>
</organism>
<feature type="domain" description="FecR protein" evidence="2">
    <location>
        <begin position="195"/>
        <end position="301"/>
    </location>
</feature>